<evidence type="ECO:0000313" key="1">
    <source>
        <dbReference type="EMBL" id="GAI22970.1"/>
    </source>
</evidence>
<proteinExistence type="predicted"/>
<dbReference type="AlphaFoldDB" id="X1N826"/>
<sequence>GSEIQKKRYKTLEVMDAEIQESTYTKAGAEDLELAGKTYNAIILEQLNHKTGLKVKWWIDTETRRMLKADLPNGRKIYLTDRSVVDRIKLAKVDDNLFVKVDVAIADVQAISYMKVKASVEPTGLWVTREGLNITGQRFTGTIND</sequence>
<feature type="non-terminal residue" evidence="1">
    <location>
        <position position="145"/>
    </location>
</feature>
<organism evidence="1">
    <name type="scientific">marine sediment metagenome</name>
    <dbReference type="NCBI Taxonomy" id="412755"/>
    <lineage>
        <taxon>unclassified sequences</taxon>
        <taxon>metagenomes</taxon>
        <taxon>ecological metagenomes</taxon>
    </lineage>
</organism>
<name>X1N826_9ZZZZ</name>
<comment type="caution">
    <text evidence="1">The sequence shown here is derived from an EMBL/GenBank/DDBJ whole genome shotgun (WGS) entry which is preliminary data.</text>
</comment>
<gene>
    <name evidence="1" type="ORF">S06H3_24304</name>
</gene>
<dbReference type="EMBL" id="BARV01013472">
    <property type="protein sequence ID" value="GAI22970.1"/>
    <property type="molecule type" value="Genomic_DNA"/>
</dbReference>
<protein>
    <submittedName>
        <fullName evidence="1">Uncharacterized protein</fullName>
    </submittedName>
</protein>
<accession>X1N826</accession>
<feature type="non-terminal residue" evidence="1">
    <location>
        <position position="1"/>
    </location>
</feature>
<reference evidence="1" key="1">
    <citation type="journal article" date="2014" name="Front. Microbiol.">
        <title>High frequency of phylogenetically diverse reductive dehalogenase-homologous genes in deep subseafloor sedimentary metagenomes.</title>
        <authorList>
            <person name="Kawai M."/>
            <person name="Futagami T."/>
            <person name="Toyoda A."/>
            <person name="Takaki Y."/>
            <person name="Nishi S."/>
            <person name="Hori S."/>
            <person name="Arai W."/>
            <person name="Tsubouchi T."/>
            <person name="Morono Y."/>
            <person name="Uchiyama I."/>
            <person name="Ito T."/>
            <person name="Fujiyama A."/>
            <person name="Inagaki F."/>
            <person name="Takami H."/>
        </authorList>
    </citation>
    <scope>NUCLEOTIDE SEQUENCE</scope>
    <source>
        <strain evidence="1">Expedition CK06-06</strain>
    </source>
</reference>